<evidence type="ECO:0000313" key="3">
    <source>
        <dbReference type="Proteomes" id="UP000642094"/>
    </source>
</evidence>
<keyword evidence="3" id="KW-1185">Reference proteome</keyword>
<dbReference type="Proteomes" id="UP000642094">
    <property type="component" value="Unassembled WGS sequence"/>
</dbReference>
<dbReference type="EMBL" id="JACJQB010000051">
    <property type="protein sequence ID" value="MBD2189779.1"/>
    <property type="molecule type" value="Genomic_DNA"/>
</dbReference>
<accession>A0ABR8A158</accession>
<dbReference type="RefSeq" id="WP_190404597.1">
    <property type="nucleotide sequence ID" value="NZ_JACJQB010000051.1"/>
</dbReference>
<name>A0ABR8A158_9CYAN</name>
<gene>
    <name evidence="2" type="ORF">H6F41_16730</name>
</gene>
<comment type="caution">
    <text evidence="2">The sequence shown here is derived from an EMBL/GenBank/DDBJ whole genome shotgun (WGS) entry which is preliminary data.</text>
</comment>
<protein>
    <submittedName>
        <fullName evidence="2">Uncharacterized protein</fullName>
    </submittedName>
</protein>
<evidence type="ECO:0000313" key="2">
    <source>
        <dbReference type="EMBL" id="MBD2189779.1"/>
    </source>
</evidence>
<feature type="region of interest" description="Disordered" evidence="1">
    <location>
        <begin position="1"/>
        <end position="49"/>
    </location>
</feature>
<organism evidence="2 3">
    <name type="scientific">Pseudanabaena mucicola FACHB-723</name>
    <dbReference type="NCBI Taxonomy" id="2692860"/>
    <lineage>
        <taxon>Bacteria</taxon>
        <taxon>Bacillati</taxon>
        <taxon>Cyanobacteriota</taxon>
        <taxon>Cyanophyceae</taxon>
        <taxon>Pseudanabaenales</taxon>
        <taxon>Pseudanabaenaceae</taxon>
        <taxon>Pseudanabaena</taxon>
    </lineage>
</organism>
<evidence type="ECO:0000256" key="1">
    <source>
        <dbReference type="SAM" id="MobiDB-lite"/>
    </source>
</evidence>
<feature type="compositionally biased region" description="Polar residues" evidence="1">
    <location>
        <begin position="1"/>
        <end position="33"/>
    </location>
</feature>
<proteinExistence type="predicted"/>
<reference evidence="2 3" key="1">
    <citation type="journal article" date="2020" name="ISME J.">
        <title>Comparative genomics reveals insights into cyanobacterial evolution and habitat adaptation.</title>
        <authorList>
            <person name="Chen M.Y."/>
            <person name="Teng W.K."/>
            <person name="Zhao L."/>
            <person name="Hu C.X."/>
            <person name="Zhou Y.K."/>
            <person name="Han B.P."/>
            <person name="Song L.R."/>
            <person name="Shu W.S."/>
        </authorList>
    </citation>
    <scope>NUCLEOTIDE SEQUENCE [LARGE SCALE GENOMIC DNA]</scope>
    <source>
        <strain evidence="2 3">FACHB-723</strain>
    </source>
</reference>
<sequence length="309" mass="34528">MKHSLGKQSSQILNSTKSTTLNLQTRPFAPSQTDLDEEIHQHSQAPSSENVLEKLIATPSLGSQNMPIQRKSQNRLKLAQTKSNLAIQAKLSIGEPNDKYEKEADATAAKVVQQINSPTPSQSVQRQETLEEDELQMKPISRLQRDMMEDQMEEEEEEDSIAHEITHLTQHGGISRKTLQRKFIAAPKIFTAVSFDQKHLHEGKPTDKQAEERFRQRGHWINTLVSQAGLAQQVKANKRDITAGGIVTLRTGGGIAKVSTWRDPQDHDKGVKTVQTPTIDVKSAVDEDGKTKIFHLHDAEPVEEGWSTV</sequence>